<keyword evidence="1" id="KW-0472">Membrane</keyword>
<comment type="caution">
    <text evidence="2">The sequence shown here is derived from an EMBL/GenBank/DDBJ whole genome shotgun (WGS) entry which is preliminary data.</text>
</comment>
<evidence type="ECO:0000313" key="3">
    <source>
        <dbReference type="Proteomes" id="UP000006250"/>
    </source>
</evidence>
<dbReference type="Proteomes" id="UP000006250">
    <property type="component" value="Unassembled WGS sequence"/>
</dbReference>
<proteinExistence type="predicted"/>
<feature type="transmembrane region" description="Helical" evidence="1">
    <location>
        <begin position="47"/>
        <end position="70"/>
    </location>
</feature>
<dbReference type="EMBL" id="AECZ01000014">
    <property type="protein sequence ID" value="EFL50934.1"/>
    <property type="molecule type" value="Genomic_DNA"/>
</dbReference>
<name>E1JXF7_SOLFR</name>
<dbReference type="STRING" id="596151.DesfrDRAFT_2306"/>
<keyword evidence="1" id="KW-1133">Transmembrane helix</keyword>
<dbReference type="AlphaFoldDB" id="E1JXF7"/>
<accession>E1JXF7</accession>
<keyword evidence="3" id="KW-1185">Reference proteome</keyword>
<dbReference type="RefSeq" id="WP_005994005.1">
    <property type="nucleotide sequence ID" value="NZ_AECZ01000014.1"/>
</dbReference>
<evidence type="ECO:0000313" key="2">
    <source>
        <dbReference type="EMBL" id="EFL50934.1"/>
    </source>
</evidence>
<keyword evidence="1" id="KW-0812">Transmembrane</keyword>
<evidence type="ECO:0000256" key="1">
    <source>
        <dbReference type="SAM" id="Phobius"/>
    </source>
</evidence>
<reference evidence="2 3" key="1">
    <citation type="submission" date="2010-08" db="EMBL/GenBank/DDBJ databases">
        <title>The draft genome of Desulfovibrio fructosovorans JJ.</title>
        <authorList>
            <consortium name="US DOE Joint Genome Institute (JGI-PGF)"/>
            <person name="Lucas S."/>
            <person name="Copeland A."/>
            <person name="Lapidus A."/>
            <person name="Cheng J.-F."/>
            <person name="Bruce D."/>
            <person name="Goodwin L."/>
            <person name="Pitluck S."/>
            <person name="Land M.L."/>
            <person name="Hauser L."/>
            <person name="Chang Y.-J."/>
            <person name="Jeffries C."/>
            <person name="Wall J.D."/>
            <person name="Stahl D.A."/>
            <person name="Arkin A.P."/>
            <person name="Dehal P."/>
            <person name="Stolyar S.M."/>
            <person name="Hazen T.C."/>
            <person name="Woyke T.J."/>
        </authorList>
    </citation>
    <scope>NUCLEOTIDE SEQUENCE [LARGE SCALE GENOMIC DNA]</scope>
    <source>
        <strain evidence="2 3">JJ</strain>
    </source>
</reference>
<organism evidence="2 3">
    <name type="scientific">Solidesulfovibrio fructosivorans JJ]</name>
    <dbReference type="NCBI Taxonomy" id="596151"/>
    <lineage>
        <taxon>Bacteria</taxon>
        <taxon>Pseudomonadati</taxon>
        <taxon>Thermodesulfobacteriota</taxon>
        <taxon>Desulfovibrionia</taxon>
        <taxon>Desulfovibrionales</taxon>
        <taxon>Desulfovibrionaceae</taxon>
        <taxon>Solidesulfovibrio</taxon>
    </lineage>
</organism>
<protein>
    <submittedName>
        <fullName evidence="2">Uncharacterized protein</fullName>
    </submittedName>
</protein>
<sequence length="141" mass="14980">MPMLEFAVTGPDAAQAADALEAILEKILSIRPERRPAPTEKKSDEKALNAVTVAIATMILAIPPAILATVDLAERITKRPKAEEIITQAKQITVNGNVSITVTINGSAVPVPLQSLTADKLLELVNKAGPVAHKKPSHPRK</sequence>
<gene>
    <name evidence="2" type="ORF">DesfrDRAFT_2306</name>
</gene>